<name>A0A4Q9MLN4_9APHY</name>
<dbReference type="SUPFAM" id="SSF81383">
    <property type="entry name" value="F-box domain"/>
    <property type="match status" value="1"/>
</dbReference>
<protein>
    <submittedName>
        <fullName evidence="1">Uncharacterized protein</fullName>
    </submittedName>
</protein>
<reference evidence="1" key="1">
    <citation type="submission" date="2019-01" db="EMBL/GenBank/DDBJ databases">
        <title>Draft genome sequences of three monokaryotic isolates of the white-rot basidiomycete fungus Dichomitus squalens.</title>
        <authorList>
            <consortium name="DOE Joint Genome Institute"/>
            <person name="Lopez S.C."/>
            <person name="Andreopoulos B."/>
            <person name="Pangilinan J."/>
            <person name="Lipzen A."/>
            <person name="Riley R."/>
            <person name="Ahrendt S."/>
            <person name="Ng V."/>
            <person name="Barry K."/>
            <person name="Daum C."/>
            <person name="Grigoriev I.V."/>
            <person name="Hilden K.S."/>
            <person name="Makela M.R."/>
            <person name="de Vries R.P."/>
        </authorList>
    </citation>
    <scope>NUCLEOTIDE SEQUENCE [LARGE SCALE GENOMIC DNA]</scope>
    <source>
        <strain evidence="1">OM18370.1</strain>
    </source>
</reference>
<accession>A0A4Q9MLN4</accession>
<proteinExistence type="predicted"/>
<dbReference type="OrthoDB" id="2747460at2759"/>
<dbReference type="Proteomes" id="UP000292957">
    <property type="component" value="Unassembled WGS sequence"/>
</dbReference>
<gene>
    <name evidence="1" type="ORF">BD311DRAFT_761450</name>
</gene>
<dbReference type="InterPro" id="IPR036047">
    <property type="entry name" value="F-box-like_dom_sf"/>
</dbReference>
<sequence length="441" mass="49588">MPPRRSGRLRVQPSKPATNVLDAPYKDSQRITITDLPIEIVRLVIDYLQSDRKTPTLKSCSRLSRSWRDLVFSYLFTAIKPFSVLRLSEFTAFLKSTPHVVPVVKQVVIVRAERVGPAVFKEDIVTFDRESPFVYLVETLRALERLVCQGLVFSPPTVSNAVVDAIPSSSPLRRLVWTGCDARMPDSSARLAPIFSALTLFKADTLDLVMPYSGMVPPEEDITSIRPLAYKTLILRGSRDNSSALSSFRQILAPDCLRSLSVSVGEPQHVVKLGELLHKVGSNLEYLRINFHNMHTPERWAGSVLEALKLESCLRLSSLNITMLWGDNGGRDASHLSGSALAKILKQAPPDLQEIRIPIFPPFDRFSPPEVLDTHELYAVQSIFKQRTLSALRAFIFELTDWGRVEEYSLCLKEMFPDLHERGILKLESMNYGSLDEALDV</sequence>
<dbReference type="AlphaFoldDB" id="A0A4Q9MLN4"/>
<evidence type="ECO:0000313" key="1">
    <source>
        <dbReference type="EMBL" id="TBU27011.1"/>
    </source>
</evidence>
<organism evidence="1">
    <name type="scientific">Dichomitus squalens</name>
    <dbReference type="NCBI Taxonomy" id="114155"/>
    <lineage>
        <taxon>Eukaryota</taxon>
        <taxon>Fungi</taxon>
        <taxon>Dikarya</taxon>
        <taxon>Basidiomycota</taxon>
        <taxon>Agaricomycotina</taxon>
        <taxon>Agaricomycetes</taxon>
        <taxon>Polyporales</taxon>
        <taxon>Polyporaceae</taxon>
        <taxon>Dichomitus</taxon>
    </lineage>
</organism>
<dbReference type="EMBL" id="ML143438">
    <property type="protein sequence ID" value="TBU27011.1"/>
    <property type="molecule type" value="Genomic_DNA"/>
</dbReference>